<gene>
    <name evidence="2" type="ORF">LSAA_12174</name>
</gene>
<feature type="region of interest" description="Disordered" evidence="1">
    <location>
        <begin position="187"/>
        <end position="287"/>
    </location>
</feature>
<feature type="compositionally biased region" description="Polar residues" evidence="1">
    <location>
        <begin position="257"/>
        <end position="268"/>
    </location>
</feature>
<feature type="compositionally biased region" description="Polar residues" evidence="1">
    <location>
        <begin position="80"/>
        <end position="98"/>
    </location>
</feature>
<feature type="compositionally biased region" description="Low complexity" evidence="1">
    <location>
        <begin position="1"/>
        <end position="12"/>
    </location>
</feature>
<evidence type="ECO:0000313" key="3">
    <source>
        <dbReference type="Proteomes" id="UP000675881"/>
    </source>
</evidence>
<dbReference type="EMBL" id="HG994585">
    <property type="protein sequence ID" value="CAF2968826.1"/>
    <property type="molecule type" value="Genomic_DNA"/>
</dbReference>
<dbReference type="AlphaFoldDB" id="A0A7R8HAL8"/>
<feature type="compositionally biased region" description="Acidic residues" evidence="1">
    <location>
        <begin position="239"/>
        <end position="250"/>
    </location>
</feature>
<organism evidence="2 3">
    <name type="scientific">Lepeophtheirus salmonis</name>
    <name type="common">Salmon louse</name>
    <name type="synonym">Caligus salmonis</name>
    <dbReference type="NCBI Taxonomy" id="72036"/>
    <lineage>
        <taxon>Eukaryota</taxon>
        <taxon>Metazoa</taxon>
        <taxon>Ecdysozoa</taxon>
        <taxon>Arthropoda</taxon>
        <taxon>Crustacea</taxon>
        <taxon>Multicrustacea</taxon>
        <taxon>Hexanauplia</taxon>
        <taxon>Copepoda</taxon>
        <taxon>Siphonostomatoida</taxon>
        <taxon>Caligidae</taxon>
        <taxon>Lepeophtheirus</taxon>
    </lineage>
</organism>
<sequence length="381" mass="42182">MSSSTSNLNGSLSKEDEEEEDNANNNNKSAPNTRPLMQKTQLGKSPPPLFHLEPEFLKRPQASSELNLWKSNKQKKALNKTLSASDLTGGSSPSLISLPELTTKTNLDVVSESEQLSSETLGSTVVVVPPNKEEVKGSSSFSSSEKCFPLPEAKKVEIDKSCGGLPSRESKESITSSICHDGSSFSVISRKSSSCNGSSKSETNSKERNGSLDKVPSLTTTKSMDEEGDTILLNREKEIDEDEIKEDDESNRESGRDSSATESASVEDQSSDEDNNDTKSKRSPDEIRVRRITKKNDSGLDVIEIEETIECLQHNPKVKYSSKQHLLKKGTTIGTICIRNEKNEKCIFVFEGSCNHFFWKERISNKKVKITTNLENYVHLY</sequence>
<reference evidence="2" key="1">
    <citation type="submission" date="2021-02" db="EMBL/GenBank/DDBJ databases">
        <authorList>
            <person name="Bekaert M."/>
        </authorList>
    </citation>
    <scope>NUCLEOTIDE SEQUENCE</scope>
    <source>
        <strain evidence="2">IoA-00</strain>
    </source>
</reference>
<keyword evidence="3" id="KW-1185">Reference proteome</keyword>
<protein>
    <submittedName>
        <fullName evidence="2">(salmon louse) hypothetical protein</fullName>
    </submittedName>
</protein>
<name>A0A7R8HAL8_LEPSM</name>
<feature type="compositionally biased region" description="Low complexity" evidence="1">
    <location>
        <begin position="187"/>
        <end position="202"/>
    </location>
</feature>
<evidence type="ECO:0000313" key="2">
    <source>
        <dbReference type="EMBL" id="CAF2968826.1"/>
    </source>
</evidence>
<dbReference type="OrthoDB" id="9989112at2759"/>
<accession>A0A7R8HAL8</accession>
<dbReference type="Proteomes" id="UP000675881">
    <property type="component" value="Chromosome 6"/>
</dbReference>
<feature type="compositionally biased region" description="Basic and acidic residues" evidence="1">
    <location>
        <begin position="276"/>
        <end position="287"/>
    </location>
</feature>
<evidence type="ECO:0000256" key="1">
    <source>
        <dbReference type="SAM" id="MobiDB-lite"/>
    </source>
</evidence>
<feature type="region of interest" description="Disordered" evidence="1">
    <location>
        <begin position="75"/>
        <end position="98"/>
    </location>
</feature>
<proteinExistence type="predicted"/>
<feature type="region of interest" description="Disordered" evidence="1">
    <location>
        <begin position="1"/>
        <end position="57"/>
    </location>
</feature>